<reference evidence="1" key="2">
    <citation type="submission" date="2020-10" db="EMBL/GenBank/DDBJ databases">
        <authorList>
            <person name="Cooper E.A."/>
            <person name="Brenton Z.W."/>
            <person name="Flinn B.S."/>
            <person name="Jenkins J."/>
            <person name="Shu S."/>
            <person name="Flowers D."/>
            <person name="Luo F."/>
            <person name="Wang Y."/>
            <person name="Xia P."/>
            <person name="Barry K."/>
            <person name="Daum C."/>
            <person name="Lipzen A."/>
            <person name="Yoshinaga Y."/>
            <person name="Schmutz J."/>
            <person name="Saski C."/>
            <person name="Vermerris W."/>
            <person name="Kresovich S."/>
        </authorList>
    </citation>
    <scope>NUCLEOTIDE SEQUENCE</scope>
</reference>
<gene>
    <name evidence="1" type="ORF">BDA96_03G149500</name>
</gene>
<dbReference type="PROSITE" id="PS51257">
    <property type="entry name" value="PROKAR_LIPOPROTEIN"/>
    <property type="match status" value="1"/>
</dbReference>
<dbReference type="AlphaFoldDB" id="A0A921RBN4"/>
<dbReference type="Proteomes" id="UP000807115">
    <property type="component" value="Chromosome 3"/>
</dbReference>
<evidence type="ECO:0000313" key="2">
    <source>
        <dbReference type="Proteomes" id="UP000807115"/>
    </source>
</evidence>
<sequence>MCVPRGRPRWRPNPWLQTFGACYRRHQEACVSKHLLRGSPCGCKTTCPAHHGTACA</sequence>
<protein>
    <submittedName>
        <fullName evidence="1">Uncharacterized protein</fullName>
    </submittedName>
</protein>
<dbReference type="EMBL" id="CM027682">
    <property type="protein sequence ID" value="KAG0537449.1"/>
    <property type="molecule type" value="Genomic_DNA"/>
</dbReference>
<evidence type="ECO:0000313" key="1">
    <source>
        <dbReference type="EMBL" id="KAG0537449.1"/>
    </source>
</evidence>
<reference evidence="1" key="1">
    <citation type="journal article" date="2019" name="BMC Genomics">
        <title>A new reference genome for Sorghum bicolor reveals high levels of sequence similarity between sweet and grain genotypes: implications for the genetics of sugar metabolism.</title>
        <authorList>
            <person name="Cooper E.A."/>
            <person name="Brenton Z.W."/>
            <person name="Flinn B.S."/>
            <person name="Jenkins J."/>
            <person name="Shu S."/>
            <person name="Flowers D."/>
            <person name="Luo F."/>
            <person name="Wang Y."/>
            <person name="Xia P."/>
            <person name="Barry K."/>
            <person name="Daum C."/>
            <person name="Lipzen A."/>
            <person name="Yoshinaga Y."/>
            <person name="Schmutz J."/>
            <person name="Saski C."/>
            <person name="Vermerris W."/>
            <person name="Kresovich S."/>
        </authorList>
    </citation>
    <scope>NUCLEOTIDE SEQUENCE</scope>
</reference>
<organism evidence="1 2">
    <name type="scientific">Sorghum bicolor</name>
    <name type="common">Sorghum</name>
    <name type="synonym">Sorghum vulgare</name>
    <dbReference type="NCBI Taxonomy" id="4558"/>
    <lineage>
        <taxon>Eukaryota</taxon>
        <taxon>Viridiplantae</taxon>
        <taxon>Streptophyta</taxon>
        <taxon>Embryophyta</taxon>
        <taxon>Tracheophyta</taxon>
        <taxon>Spermatophyta</taxon>
        <taxon>Magnoliopsida</taxon>
        <taxon>Liliopsida</taxon>
        <taxon>Poales</taxon>
        <taxon>Poaceae</taxon>
        <taxon>PACMAD clade</taxon>
        <taxon>Panicoideae</taxon>
        <taxon>Andropogonodae</taxon>
        <taxon>Andropogoneae</taxon>
        <taxon>Sorghinae</taxon>
        <taxon>Sorghum</taxon>
    </lineage>
</organism>
<name>A0A921RBN4_SORBI</name>
<proteinExistence type="predicted"/>
<comment type="caution">
    <text evidence="1">The sequence shown here is derived from an EMBL/GenBank/DDBJ whole genome shotgun (WGS) entry which is preliminary data.</text>
</comment>
<accession>A0A921RBN4</accession>